<dbReference type="AlphaFoldDB" id="A0A6I0F654"/>
<keyword evidence="2" id="KW-1185">Reference proteome</keyword>
<comment type="caution">
    <text evidence="1">The sequence shown here is derived from an EMBL/GenBank/DDBJ whole genome shotgun (WGS) entry which is preliminary data.</text>
</comment>
<dbReference type="Gene3D" id="3.30.930.10">
    <property type="entry name" value="Bira Bifunctional Protein, Domain 2"/>
    <property type="match status" value="1"/>
</dbReference>
<accession>A0A6I0F654</accession>
<dbReference type="GO" id="GO:0140096">
    <property type="term" value="F:catalytic activity, acting on a protein"/>
    <property type="evidence" value="ECO:0007669"/>
    <property type="project" value="UniProtKB-ARBA"/>
</dbReference>
<evidence type="ECO:0000313" key="2">
    <source>
        <dbReference type="Proteomes" id="UP000468766"/>
    </source>
</evidence>
<evidence type="ECO:0000313" key="1">
    <source>
        <dbReference type="EMBL" id="KAB2954317.1"/>
    </source>
</evidence>
<dbReference type="InterPro" id="IPR007162">
    <property type="entry name" value="DUF366"/>
</dbReference>
<dbReference type="SUPFAM" id="SSF55681">
    <property type="entry name" value="Class II aaRS and biotin synthetases"/>
    <property type="match status" value="1"/>
</dbReference>
<dbReference type="Proteomes" id="UP000468766">
    <property type="component" value="Unassembled WGS sequence"/>
</dbReference>
<dbReference type="RefSeq" id="WP_151617763.1">
    <property type="nucleotide sequence ID" value="NZ_WBXO01000001.1"/>
</dbReference>
<proteinExistence type="predicted"/>
<dbReference type="GO" id="GO:0016740">
    <property type="term" value="F:transferase activity"/>
    <property type="evidence" value="ECO:0007669"/>
    <property type="project" value="UniProtKB-ARBA"/>
</dbReference>
<dbReference type="InterPro" id="IPR045864">
    <property type="entry name" value="aa-tRNA-synth_II/BPL/LPL"/>
</dbReference>
<reference evidence="1 2" key="1">
    <citation type="submission" date="2019-10" db="EMBL/GenBank/DDBJ databases">
        <title>Whole-genome sequence of the extremophile Heliorestis acidaminivorans DSM 24790.</title>
        <authorList>
            <person name="Kyndt J.A."/>
            <person name="Meyer T.E."/>
        </authorList>
    </citation>
    <scope>NUCLEOTIDE SEQUENCE [LARGE SCALE GENOMIC DNA]</scope>
    <source>
        <strain evidence="1 2">DSM 24790</strain>
    </source>
</reference>
<dbReference type="EMBL" id="WBXO01000001">
    <property type="protein sequence ID" value="KAB2954317.1"/>
    <property type="molecule type" value="Genomic_DNA"/>
</dbReference>
<protein>
    <submittedName>
        <fullName evidence="1">DUF366 family protein</fullName>
    </submittedName>
</protein>
<dbReference type="OrthoDB" id="9788500at2"/>
<sequence length="186" mass="21249">MQKQFIDKKISYDGSQLSSLWAYRFFQIQGDSIIAFCGPCQVELDKMVDLEDYQKGETIYSPAMLHFIIEHFEMDLEKTVLRQRLLMALIKEELEKKGANFLSRQGDDIYYKGNLKLSVSIATLTPVSTMIHVGLNLCTEGTPVPTVSLSEIGELDPADFAHRIMVHYAEEMKDIYQARCKVRGVE</sequence>
<gene>
    <name evidence="1" type="ORF">F9B85_01080</name>
</gene>
<dbReference type="PIRSF" id="PIRSF006503">
    <property type="entry name" value="UCP006503"/>
    <property type="match status" value="1"/>
</dbReference>
<organism evidence="1 2">
    <name type="scientific">Heliorestis acidaminivorans</name>
    <dbReference type="NCBI Taxonomy" id="553427"/>
    <lineage>
        <taxon>Bacteria</taxon>
        <taxon>Bacillati</taxon>
        <taxon>Bacillota</taxon>
        <taxon>Clostridia</taxon>
        <taxon>Eubacteriales</taxon>
        <taxon>Heliobacteriaceae</taxon>
        <taxon>Heliorestis</taxon>
    </lineage>
</organism>
<dbReference type="Pfam" id="PF04017">
    <property type="entry name" value="DUF366"/>
    <property type="match status" value="1"/>
</dbReference>
<name>A0A6I0F654_9FIRM</name>